<dbReference type="AlphaFoldDB" id="A0A7W3XTM1"/>
<evidence type="ECO:0000259" key="15">
    <source>
        <dbReference type="PROSITE" id="PS50113"/>
    </source>
</evidence>
<dbReference type="PROSITE" id="PS50113">
    <property type="entry name" value="PAC"/>
    <property type="match status" value="1"/>
</dbReference>
<dbReference type="GO" id="GO:0005886">
    <property type="term" value="C:plasma membrane"/>
    <property type="evidence" value="ECO:0007669"/>
    <property type="project" value="UniProtKB-SubCell"/>
</dbReference>
<evidence type="ECO:0000256" key="3">
    <source>
        <dbReference type="ARBA" id="ARBA00012438"/>
    </source>
</evidence>
<dbReference type="InterPro" id="IPR000014">
    <property type="entry name" value="PAS"/>
</dbReference>
<dbReference type="Gene3D" id="3.30.450.20">
    <property type="entry name" value="PAS domain"/>
    <property type="match status" value="1"/>
</dbReference>
<dbReference type="PANTHER" id="PTHR43065">
    <property type="entry name" value="SENSOR HISTIDINE KINASE"/>
    <property type="match status" value="1"/>
</dbReference>
<dbReference type="GO" id="GO:0005524">
    <property type="term" value="F:ATP binding"/>
    <property type="evidence" value="ECO:0007669"/>
    <property type="project" value="UniProtKB-KW"/>
</dbReference>
<sequence>MSIKKKLSLIMSVFALTLLSINILLSYFSTRDNLREESEANMMLTAKQIALAVEQSRSVYDYIKRESREGSNQVYIEHTLKMTSPERITQESIRSNNSLLEISGVNPLNKQSSQFLLFGTYEFKSEDLLIMAKRALDSETSFLHDTTINGERVLESFVPIEPYNQEPYVIRIISSYEPISTAISQQLFSQVLISVVLLFIVISASYILAGEVIRPIQDILKKVNQLSSGDFNTRLKIDRNDELGSLALQINTMAESLGRYTMELKQKNEENRSVNEHLESIINGTADAIHVTDAKGKILRVNSAFEDLYGWNVEEIVGSKLDFVPPFKAEEGFEWRSEQELEQGRSFVLAETVRLRKDGAQVNVSISESPIYNEEGQIAAFITISRDMTEHNKMEDLLRRSEKLTTVGRLAAGVAHEIRNPLTTLRGFLQMQQSMKMVNEMHTDIMLSELDRINLIVSEFLILAKPQAVHFEVKDVRFTLGDVISLLDSEAHLHNIEFQVYFSQAPILIHCEENQLKQVFINVLKNAMEAMPSGGMIKLLVEEEDRQAVIRVIDQGEGISKERLKKLGEPFYTNKEKGTGLGLMVSQRIIEVHKGLLEFESELGKGTIVTVTLPKVTAVIKSDDVLTEGA</sequence>
<gene>
    <name evidence="17" type="ORF">FHR92_004232</name>
</gene>
<dbReference type="SUPFAM" id="SSF55874">
    <property type="entry name" value="ATPase domain of HSP90 chaperone/DNA topoisomerase II/histidine kinase"/>
    <property type="match status" value="1"/>
</dbReference>
<feature type="domain" description="PAS" evidence="14">
    <location>
        <begin position="274"/>
        <end position="326"/>
    </location>
</feature>
<dbReference type="InterPro" id="IPR035965">
    <property type="entry name" value="PAS-like_dom_sf"/>
</dbReference>
<dbReference type="EC" id="2.7.13.3" evidence="3"/>
<evidence type="ECO:0000313" key="17">
    <source>
        <dbReference type="EMBL" id="MBA9087741.1"/>
    </source>
</evidence>
<evidence type="ECO:0000256" key="12">
    <source>
        <dbReference type="SAM" id="Phobius"/>
    </source>
</evidence>
<dbReference type="Pfam" id="PF02518">
    <property type="entry name" value="HATPase_c"/>
    <property type="match status" value="1"/>
</dbReference>
<dbReference type="PROSITE" id="PS50109">
    <property type="entry name" value="HIS_KIN"/>
    <property type="match status" value="1"/>
</dbReference>
<organism evidence="17 18">
    <name type="scientific">Fontibacillus solani</name>
    <dbReference type="NCBI Taxonomy" id="1572857"/>
    <lineage>
        <taxon>Bacteria</taxon>
        <taxon>Bacillati</taxon>
        <taxon>Bacillota</taxon>
        <taxon>Bacilli</taxon>
        <taxon>Bacillales</taxon>
        <taxon>Paenibacillaceae</taxon>
        <taxon>Fontibacillus</taxon>
    </lineage>
</organism>
<evidence type="ECO:0000256" key="10">
    <source>
        <dbReference type="ARBA" id="ARBA00023012"/>
    </source>
</evidence>
<dbReference type="GO" id="GO:0000155">
    <property type="term" value="F:phosphorelay sensor kinase activity"/>
    <property type="evidence" value="ECO:0007669"/>
    <property type="project" value="InterPro"/>
</dbReference>
<dbReference type="InterPro" id="IPR003661">
    <property type="entry name" value="HisK_dim/P_dom"/>
</dbReference>
<feature type="transmembrane region" description="Helical" evidence="12">
    <location>
        <begin position="7"/>
        <end position="28"/>
    </location>
</feature>
<dbReference type="InterPro" id="IPR036890">
    <property type="entry name" value="HATPase_C_sf"/>
</dbReference>
<keyword evidence="10" id="KW-0902">Two-component regulatory system</keyword>
<keyword evidence="12" id="KW-1133">Transmembrane helix</keyword>
<dbReference type="Pfam" id="PF00672">
    <property type="entry name" value="HAMP"/>
    <property type="match status" value="1"/>
</dbReference>
<accession>A0A7W3XTM1</accession>
<keyword evidence="8" id="KW-0418">Kinase</keyword>
<dbReference type="Proteomes" id="UP000567067">
    <property type="component" value="Unassembled WGS sequence"/>
</dbReference>
<dbReference type="InterPro" id="IPR004358">
    <property type="entry name" value="Sig_transdc_His_kin-like_C"/>
</dbReference>
<evidence type="ECO:0000256" key="8">
    <source>
        <dbReference type="ARBA" id="ARBA00022777"/>
    </source>
</evidence>
<dbReference type="RefSeq" id="WP_182538882.1">
    <property type="nucleotide sequence ID" value="NZ_JACJIP010000035.1"/>
</dbReference>
<dbReference type="InterPro" id="IPR003660">
    <property type="entry name" value="HAMP_dom"/>
</dbReference>
<keyword evidence="4" id="KW-1003">Cell membrane</keyword>
<evidence type="ECO:0000256" key="2">
    <source>
        <dbReference type="ARBA" id="ARBA00004651"/>
    </source>
</evidence>
<comment type="caution">
    <text evidence="17">The sequence shown here is derived from an EMBL/GenBank/DDBJ whole genome shotgun (WGS) entry which is preliminary data.</text>
</comment>
<dbReference type="EMBL" id="JACJIP010000035">
    <property type="protein sequence ID" value="MBA9087741.1"/>
    <property type="molecule type" value="Genomic_DNA"/>
</dbReference>
<evidence type="ECO:0000256" key="9">
    <source>
        <dbReference type="ARBA" id="ARBA00022840"/>
    </source>
</evidence>
<dbReference type="SUPFAM" id="SSF158472">
    <property type="entry name" value="HAMP domain-like"/>
    <property type="match status" value="1"/>
</dbReference>
<feature type="domain" description="Histidine kinase" evidence="13">
    <location>
        <begin position="413"/>
        <end position="617"/>
    </location>
</feature>
<dbReference type="Gene3D" id="3.30.565.10">
    <property type="entry name" value="Histidine kinase-like ATPase, C-terminal domain"/>
    <property type="match status" value="1"/>
</dbReference>
<dbReference type="InterPro" id="IPR000700">
    <property type="entry name" value="PAS-assoc_C"/>
</dbReference>
<comment type="catalytic activity">
    <reaction evidence="1">
        <text>ATP + protein L-histidine = ADP + protein N-phospho-L-histidine.</text>
        <dbReference type="EC" id="2.7.13.3"/>
    </reaction>
</comment>
<dbReference type="CDD" id="cd00130">
    <property type="entry name" value="PAS"/>
    <property type="match status" value="1"/>
</dbReference>
<evidence type="ECO:0000256" key="1">
    <source>
        <dbReference type="ARBA" id="ARBA00000085"/>
    </source>
</evidence>
<feature type="domain" description="PAC" evidence="15">
    <location>
        <begin position="348"/>
        <end position="400"/>
    </location>
</feature>
<dbReference type="PANTHER" id="PTHR43065:SF34">
    <property type="entry name" value="SPORULATION KINASE A"/>
    <property type="match status" value="1"/>
</dbReference>
<dbReference type="InterPro" id="IPR036097">
    <property type="entry name" value="HisK_dim/P_sf"/>
</dbReference>
<evidence type="ECO:0000259" key="14">
    <source>
        <dbReference type="PROSITE" id="PS50112"/>
    </source>
</evidence>
<dbReference type="PRINTS" id="PR00344">
    <property type="entry name" value="BCTRLSENSOR"/>
</dbReference>
<proteinExistence type="predicted"/>
<keyword evidence="11 12" id="KW-0472">Membrane</keyword>
<evidence type="ECO:0000256" key="11">
    <source>
        <dbReference type="ARBA" id="ARBA00023136"/>
    </source>
</evidence>
<dbReference type="CDD" id="cd00082">
    <property type="entry name" value="HisKA"/>
    <property type="match status" value="1"/>
</dbReference>
<evidence type="ECO:0000256" key="7">
    <source>
        <dbReference type="ARBA" id="ARBA00022741"/>
    </source>
</evidence>
<dbReference type="PROSITE" id="PS50112">
    <property type="entry name" value="PAS"/>
    <property type="match status" value="1"/>
</dbReference>
<comment type="subcellular location">
    <subcellularLocation>
        <location evidence="2">Cell membrane</location>
        <topology evidence="2">Multi-pass membrane protein</topology>
    </subcellularLocation>
</comment>
<dbReference type="PROSITE" id="PS50885">
    <property type="entry name" value="HAMP"/>
    <property type="match status" value="1"/>
</dbReference>
<dbReference type="SUPFAM" id="SSF47384">
    <property type="entry name" value="Homodimeric domain of signal transducing histidine kinase"/>
    <property type="match status" value="1"/>
</dbReference>
<evidence type="ECO:0000256" key="6">
    <source>
        <dbReference type="ARBA" id="ARBA00022679"/>
    </source>
</evidence>
<dbReference type="InterPro" id="IPR005467">
    <property type="entry name" value="His_kinase_dom"/>
</dbReference>
<keyword evidence="5" id="KW-0597">Phosphoprotein</keyword>
<name>A0A7W3XTM1_9BACL</name>
<protein>
    <recommendedName>
        <fullName evidence="3">histidine kinase</fullName>
        <ecNumber evidence="3">2.7.13.3</ecNumber>
    </recommendedName>
</protein>
<evidence type="ECO:0000313" key="18">
    <source>
        <dbReference type="Proteomes" id="UP000567067"/>
    </source>
</evidence>
<evidence type="ECO:0000256" key="5">
    <source>
        <dbReference type="ARBA" id="ARBA00022553"/>
    </source>
</evidence>
<dbReference type="SMART" id="SM00091">
    <property type="entry name" value="PAS"/>
    <property type="match status" value="1"/>
</dbReference>
<evidence type="ECO:0000259" key="13">
    <source>
        <dbReference type="PROSITE" id="PS50109"/>
    </source>
</evidence>
<evidence type="ECO:0000256" key="4">
    <source>
        <dbReference type="ARBA" id="ARBA00022475"/>
    </source>
</evidence>
<feature type="transmembrane region" description="Helical" evidence="12">
    <location>
        <begin position="187"/>
        <end position="209"/>
    </location>
</feature>
<dbReference type="Gene3D" id="6.10.340.10">
    <property type="match status" value="1"/>
</dbReference>
<dbReference type="Pfam" id="PF13426">
    <property type="entry name" value="PAS_9"/>
    <property type="match status" value="1"/>
</dbReference>
<dbReference type="SUPFAM" id="SSF55785">
    <property type="entry name" value="PYP-like sensor domain (PAS domain)"/>
    <property type="match status" value="1"/>
</dbReference>
<keyword evidence="9" id="KW-0067">ATP-binding</keyword>
<keyword evidence="12" id="KW-0812">Transmembrane</keyword>
<dbReference type="SMART" id="SM00388">
    <property type="entry name" value="HisKA"/>
    <property type="match status" value="1"/>
</dbReference>
<dbReference type="NCBIfam" id="TIGR00229">
    <property type="entry name" value="sensory_box"/>
    <property type="match status" value="1"/>
</dbReference>
<dbReference type="InterPro" id="IPR003594">
    <property type="entry name" value="HATPase_dom"/>
</dbReference>
<dbReference type="CDD" id="cd06225">
    <property type="entry name" value="HAMP"/>
    <property type="match status" value="1"/>
</dbReference>
<dbReference type="SMART" id="SM00304">
    <property type="entry name" value="HAMP"/>
    <property type="match status" value="1"/>
</dbReference>
<dbReference type="Gene3D" id="1.10.287.130">
    <property type="match status" value="1"/>
</dbReference>
<keyword evidence="18" id="KW-1185">Reference proteome</keyword>
<feature type="domain" description="HAMP" evidence="16">
    <location>
        <begin position="210"/>
        <end position="262"/>
    </location>
</feature>
<dbReference type="Pfam" id="PF00512">
    <property type="entry name" value="HisKA"/>
    <property type="match status" value="1"/>
</dbReference>
<keyword evidence="6" id="KW-0808">Transferase</keyword>
<reference evidence="17 18" key="1">
    <citation type="submission" date="2020-08" db="EMBL/GenBank/DDBJ databases">
        <title>Genomic Encyclopedia of Type Strains, Phase III (KMG-III): the genomes of soil and plant-associated and newly described type strains.</title>
        <authorList>
            <person name="Whitman W."/>
        </authorList>
    </citation>
    <scope>NUCLEOTIDE SEQUENCE [LARGE SCALE GENOMIC DNA]</scope>
    <source>
        <strain evidence="17 18">CECT 8693</strain>
    </source>
</reference>
<keyword evidence="7" id="KW-0547">Nucleotide-binding</keyword>
<dbReference type="SMART" id="SM00387">
    <property type="entry name" value="HATPase_c"/>
    <property type="match status" value="1"/>
</dbReference>
<evidence type="ECO:0000259" key="16">
    <source>
        <dbReference type="PROSITE" id="PS50885"/>
    </source>
</evidence>